<gene>
    <name evidence="2" type="primary">rpoA_1</name>
    <name evidence="2" type="ORF">TNIN_267831</name>
</gene>
<name>A0A8X6WZT9_9ARAC</name>
<dbReference type="Proteomes" id="UP000886998">
    <property type="component" value="Unassembled WGS sequence"/>
</dbReference>
<organism evidence="2 3">
    <name type="scientific">Trichonephila inaurata madagascariensis</name>
    <dbReference type="NCBI Taxonomy" id="2747483"/>
    <lineage>
        <taxon>Eukaryota</taxon>
        <taxon>Metazoa</taxon>
        <taxon>Ecdysozoa</taxon>
        <taxon>Arthropoda</taxon>
        <taxon>Chelicerata</taxon>
        <taxon>Arachnida</taxon>
        <taxon>Araneae</taxon>
        <taxon>Araneomorphae</taxon>
        <taxon>Entelegynae</taxon>
        <taxon>Araneoidea</taxon>
        <taxon>Nephilidae</taxon>
        <taxon>Trichonephila</taxon>
        <taxon>Trichonephila inaurata</taxon>
    </lineage>
</organism>
<keyword evidence="2" id="KW-0240">DNA-directed RNA polymerase</keyword>
<feature type="domain" description="VWFD" evidence="1">
    <location>
        <begin position="491"/>
        <end position="621"/>
    </location>
</feature>
<keyword evidence="2" id="KW-0804">Transcription</keyword>
<dbReference type="EMBL" id="BMAV01003379">
    <property type="protein sequence ID" value="GFY42881.1"/>
    <property type="molecule type" value="Genomic_DNA"/>
</dbReference>
<evidence type="ECO:0000259" key="1">
    <source>
        <dbReference type="Pfam" id="PF00094"/>
    </source>
</evidence>
<dbReference type="AlphaFoldDB" id="A0A8X6WZT9"/>
<sequence length="659" mass="75996">MNLRDKRNVGAYHKNNRNYAYSIELGLAKENNGRFNLTYRFPSIPKQIYSFKSEAGTFEGIRILSNFSLIEMPVPIATVPSRFKRKETKNYFGMPPVSIETLTENIMDGFEEFPKSIKEAILKFIESYHNAGWRRKSVNITQLTAKDEWSANTTGSFAIQFKRKYPKTDQEHRKNVSEECNQVKKSCFKKPIPKNFKEYMKEKKLTKEPSIDNKQAVMNKISIQFHQMEKKKVTSAVAVTLTYNHTFCNLLQEAEMNIEAKNSSMTKPLKINVHFSSATDHMENVFNYNDGSYGKARSTGYVLMNFNESGPYAGYMLFLGAGLFIEPIHEIIEKEQEIPLSKEFYLPETHKKCLEDVKKGNGYSKPCIRAIRDYSMSNTFGAIIYKNNKTGPPLFDFLLKEVAHFFKIRTNIPFMKDSKDMSWIPLRVTYVDKFTDKPVVYVDVLDTNATPIVHKRRRSPIPFPYSIFSFWESALSRISNNSFPAICALMDKYVTTFDLKNYPLPTDTPTCTYILAAHCMKTKRFAVLAKIDPHHPGSKEIHLYFGNDMIILTPPVKGNYGVKFNNRTFSVSYCNSAILNEKQLIFAHMIDENLDILQIDARRAGVKIRYNGKNVQVEVSIDLHLKKSYELEYGRIFGNLCPFINQKLSLCSSKFITFF</sequence>
<comment type="caution">
    <text evidence="2">The sequence shown here is derived from an EMBL/GenBank/DDBJ whole genome shotgun (WGS) entry which is preliminary data.</text>
</comment>
<keyword evidence="3" id="KW-1185">Reference proteome</keyword>
<dbReference type="GO" id="GO:0000428">
    <property type="term" value="C:DNA-directed RNA polymerase complex"/>
    <property type="evidence" value="ECO:0007669"/>
    <property type="project" value="UniProtKB-KW"/>
</dbReference>
<accession>A0A8X6WZT9</accession>
<dbReference type="InterPro" id="IPR001846">
    <property type="entry name" value="VWF_type-D"/>
</dbReference>
<reference evidence="2" key="1">
    <citation type="submission" date="2020-08" db="EMBL/GenBank/DDBJ databases">
        <title>Multicomponent nature underlies the extraordinary mechanical properties of spider dragline silk.</title>
        <authorList>
            <person name="Kono N."/>
            <person name="Nakamura H."/>
            <person name="Mori M."/>
            <person name="Yoshida Y."/>
            <person name="Ohtoshi R."/>
            <person name="Malay A.D."/>
            <person name="Moran D.A.P."/>
            <person name="Tomita M."/>
            <person name="Numata K."/>
            <person name="Arakawa K."/>
        </authorList>
    </citation>
    <scope>NUCLEOTIDE SEQUENCE</scope>
</reference>
<evidence type="ECO:0000313" key="3">
    <source>
        <dbReference type="Proteomes" id="UP000886998"/>
    </source>
</evidence>
<dbReference type="Pfam" id="PF00094">
    <property type="entry name" value="VWD"/>
    <property type="match status" value="1"/>
</dbReference>
<evidence type="ECO:0000313" key="2">
    <source>
        <dbReference type="EMBL" id="GFY42881.1"/>
    </source>
</evidence>
<proteinExistence type="predicted"/>
<dbReference type="OrthoDB" id="6426272at2759"/>
<protein>
    <submittedName>
        <fullName evidence="2">DNA-directed RNA polymerase subunit alpha</fullName>
    </submittedName>
</protein>